<dbReference type="InterPro" id="IPR011990">
    <property type="entry name" value="TPR-like_helical_dom_sf"/>
</dbReference>
<name>A0ABR3ACQ8_9AGAR</name>
<keyword evidence="2" id="KW-1185">Reference proteome</keyword>
<dbReference type="Pfam" id="PF10300">
    <property type="entry name" value="Iml2-TPR_39"/>
    <property type="match status" value="1"/>
</dbReference>
<sequence length="677" mass="73735">MTATTDNVQQLQAATKGFDHLFNNDVVQAKAVFGADDSPFHLVGMAACVFLEAALGMETAQMTEASKILAQAEMASRKQTGKPRAAPCRFPEGLEMEILNADAVILLGITHALSESYMGYLQCMYSLNSAHSKFTKLYKTVFPSGLEGYTTPAASPGPSRAPSQLDLKEVASAIKPSLKPKASSSSLSSALVPKKSSSFFGRWTSSGTSTPNALTVPTETSFPPDGPIEDMIVCATAFGYGLFNLVFSLLPKKVQSLVGFFGFKHDRALALQALAVSAAGKDPHSVFAGLVLMTYRGIVLLLSGYQADETHILRQYSAIVDSMKERYPNGALWILNEAKIKRMAGDPEGAAKVLVGGLEASKNAQNTAFRQADTMLVFELAWVYLSRRQYTEAAEMFIRMTELNNWRVEFSLSHATYYFLAAGCYLSAGHKDKAQELLDAIPGLSEKKGQGKVGGKPPPTEVLIFKKLEFYKQKATAQGAERLIDVVKISPVEEISIFWNTHARISPEVAKAHIEEWSALTPPVTIQSQYISSESPSAPSENADLTTPDELAIRSLLLGLVHRSLGDFEPARKFFEDAVEGHKKVEISTWVGGVAWFELAVLDLKEMEASERSSTSGEPAASRDQRLQVLKDANEKLDKALALSPNSVDLSSRLDSRVAMLRDEIEIKRGMLGELKV</sequence>
<dbReference type="Proteomes" id="UP001437256">
    <property type="component" value="Unassembled WGS sequence"/>
</dbReference>
<dbReference type="SUPFAM" id="SSF48452">
    <property type="entry name" value="TPR-like"/>
    <property type="match status" value="1"/>
</dbReference>
<accession>A0ABR3ACQ8</accession>
<dbReference type="PANTHER" id="PTHR31859">
    <property type="entry name" value="TETRATRICOPEPTIDE REPEAT PROTEIN 39 FAMILY MEMBER"/>
    <property type="match status" value="1"/>
</dbReference>
<dbReference type="InterPro" id="IPR019412">
    <property type="entry name" value="IML2/TPR_39"/>
</dbReference>
<proteinExistence type="predicted"/>
<dbReference type="PANTHER" id="PTHR31859:SF1">
    <property type="entry name" value="TETRATRICOPEPTIDE REPEAT PROTEIN 39C"/>
    <property type="match status" value="1"/>
</dbReference>
<protein>
    <submittedName>
        <fullName evidence="1">Mitochondrial outer membrane protein iml2</fullName>
    </submittedName>
</protein>
<organism evidence="1 2">
    <name type="scientific">Marasmius tenuissimus</name>
    <dbReference type="NCBI Taxonomy" id="585030"/>
    <lineage>
        <taxon>Eukaryota</taxon>
        <taxon>Fungi</taxon>
        <taxon>Dikarya</taxon>
        <taxon>Basidiomycota</taxon>
        <taxon>Agaricomycotina</taxon>
        <taxon>Agaricomycetes</taxon>
        <taxon>Agaricomycetidae</taxon>
        <taxon>Agaricales</taxon>
        <taxon>Marasmiineae</taxon>
        <taxon>Marasmiaceae</taxon>
        <taxon>Marasmius</taxon>
    </lineage>
</organism>
<gene>
    <name evidence="1" type="primary">IML2</name>
    <name evidence="1" type="ORF">AAF712_001712</name>
</gene>
<reference evidence="1 2" key="1">
    <citation type="submission" date="2024-05" db="EMBL/GenBank/DDBJ databases">
        <title>A draft genome resource for the thread blight pathogen Marasmius tenuissimus strain MS-2.</title>
        <authorList>
            <person name="Yulfo-Soto G.E."/>
            <person name="Baruah I.K."/>
            <person name="Amoako-Attah I."/>
            <person name="Bukari Y."/>
            <person name="Meinhardt L.W."/>
            <person name="Bailey B.A."/>
            <person name="Cohen S.P."/>
        </authorList>
    </citation>
    <scope>NUCLEOTIDE SEQUENCE [LARGE SCALE GENOMIC DNA]</scope>
    <source>
        <strain evidence="1 2">MS-2</strain>
    </source>
</reference>
<dbReference type="EMBL" id="JBBXMP010000004">
    <property type="protein sequence ID" value="KAL0071152.1"/>
    <property type="molecule type" value="Genomic_DNA"/>
</dbReference>
<dbReference type="Gene3D" id="1.25.40.10">
    <property type="entry name" value="Tetratricopeptide repeat domain"/>
    <property type="match status" value="1"/>
</dbReference>
<evidence type="ECO:0000313" key="1">
    <source>
        <dbReference type="EMBL" id="KAL0071152.1"/>
    </source>
</evidence>
<evidence type="ECO:0000313" key="2">
    <source>
        <dbReference type="Proteomes" id="UP001437256"/>
    </source>
</evidence>
<comment type="caution">
    <text evidence="1">The sequence shown here is derived from an EMBL/GenBank/DDBJ whole genome shotgun (WGS) entry which is preliminary data.</text>
</comment>